<dbReference type="VEuPathDB" id="FungiDB:RO3G_05285"/>
<proteinExistence type="predicted"/>
<dbReference type="OMA" id="PENRMHE"/>
<protein>
    <recommendedName>
        <fullName evidence="9">Guanine nucleotide binding protein, alpha subunit</fullName>
    </recommendedName>
</protein>
<evidence type="ECO:0008006" key="9">
    <source>
        <dbReference type="Google" id="ProtNLM"/>
    </source>
</evidence>
<dbReference type="PANTHER" id="PTHR10218:SF242">
    <property type="entry name" value="GUANINE NUCLEOTIDE-BINDING PROTEIN ALPHA-1 SUBUNIT"/>
    <property type="match status" value="1"/>
</dbReference>
<feature type="binding site" evidence="5">
    <location>
        <position position="135"/>
    </location>
    <ligand>
        <name>GTP</name>
        <dbReference type="ChEBI" id="CHEBI:37565"/>
    </ligand>
</feature>
<dbReference type="InParanoid" id="I1BWK0"/>
<dbReference type="Gene3D" id="3.40.50.300">
    <property type="entry name" value="P-loop containing nucleotide triphosphate hydrolases"/>
    <property type="match status" value="1"/>
</dbReference>
<evidence type="ECO:0000256" key="6">
    <source>
        <dbReference type="SAM" id="Phobius"/>
    </source>
</evidence>
<evidence type="ECO:0000256" key="3">
    <source>
        <dbReference type="ARBA" id="ARBA00023134"/>
    </source>
</evidence>
<dbReference type="STRING" id="246409.I1BWK0"/>
<dbReference type="InterPro" id="IPR002975">
    <property type="entry name" value="Fungi_Gprotein_alpha"/>
</dbReference>
<keyword evidence="8" id="KW-1185">Reference proteome</keyword>
<dbReference type="GO" id="GO:0046872">
    <property type="term" value="F:metal ion binding"/>
    <property type="evidence" value="ECO:0007669"/>
    <property type="project" value="UniProtKB-KW"/>
</dbReference>
<dbReference type="GO" id="GO:0003924">
    <property type="term" value="F:GTPase activity"/>
    <property type="evidence" value="ECO:0007669"/>
    <property type="project" value="InterPro"/>
</dbReference>
<dbReference type="RefSeq" id="XP_067515976.1">
    <property type="nucleotide sequence ID" value="XM_067659875.1"/>
</dbReference>
<dbReference type="SMART" id="SM00275">
    <property type="entry name" value="G_alpha"/>
    <property type="match status" value="1"/>
</dbReference>
<sequence length="163" mass="18995">MKAFKKLIKMDINLLYTIIFLSGLAYRMFDVGGQRMAISGYDQCLAEDRASMHEALMLFDTTCNSHWFTKTSMILLLNKIDIFKSKINYSPIEKYFPDYQGHVNNLNTAKNYFKQRFQRLNRNPDKRVYVHFTDATDTTLLQNVMIAVSDIIINDNLNSIMVV</sequence>
<organism evidence="7 8">
    <name type="scientific">Rhizopus delemar (strain RA 99-880 / ATCC MYA-4621 / FGSC 9543 / NRRL 43880)</name>
    <name type="common">Mucormycosis agent</name>
    <name type="synonym">Rhizopus arrhizus var. delemar</name>
    <dbReference type="NCBI Taxonomy" id="246409"/>
    <lineage>
        <taxon>Eukaryota</taxon>
        <taxon>Fungi</taxon>
        <taxon>Fungi incertae sedis</taxon>
        <taxon>Mucoromycota</taxon>
        <taxon>Mucoromycotina</taxon>
        <taxon>Mucoromycetes</taxon>
        <taxon>Mucorales</taxon>
        <taxon>Mucorineae</taxon>
        <taxon>Rhizopodaceae</taxon>
        <taxon>Rhizopus</taxon>
    </lineage>
</organism>
<dbReference type="Proteomes" id="UP000009138">
    <property type="component" value="Unassembled WGS sequence"/>
</dbReference>
<accession>I1BWK0</accession>
<dbReference type="PANTHER" id="PTHR10218">
    <property type="entry name" value="GTP-BINDING PROTEIN ALPHA SUBUNIT"/>
    <property type="match status" value="1"/>
</dbReference>
<keyword evidence="2 5" id="KW-0547">Nucleotide-binding</keyword>
<dbReference type="GeneID" id="93612256"/>
<keyword evidence="1" id="KW-0479">Metal-binding</keyword>
<keyword evidence="6" id="KW-1133">Transmembrane helix</keyword>
<dbReference type="GO" id="GO:0005834">
    <property type="term" value="C:heterotrimeric G-protein complex"/>
    <property type="evidence" value="ECO:0007669"/>
    <property type="project" value="InterPro"/>
</dbReference>
<evidence type="ECO:0000313" key="7">
    <source>
        <dbReference type="EMBL" id="EIE80580.1"/>
    </source>
</evidence>
<reference evidence="7 8" key="1">
    <citation type="journal article" date="2009" name="PLoS Genet.">
        <title>Genomic analysis of the basal lineage fungus Rhizopus oryzae reveals a whole-genome duplication.</title>
        <authorList>
            <person name="Ma L.-J."/>
            <person name="Ibrahim A.S."/>
            <person name="Skory C."/>
            <person name="Grabherr M.G."/>
            <person name="Burger G."/>
            <person name="Butler M."/>
            <person name="Elias M."/>
            <person name="Idnurm A."/>
            <person name="Lang B.F."/>
            <person name="Sone T."/>
            <person name="Abe A."/>
            <person name="Calvo S.E."/>
            <person name="Corrochano L.M."/>
            <person name="Engels R."/>
            <person name="Fu J."/>
            <person name="Hansberg W."/>
            <person name="Kim J.-M."/>
            <person name="Kodira C.D."/>
            <person name="Koehrsen M.J."/>
            <person name="Liu B."/>
            <person name="Miranda-Saavedra D."/>
            <person name="O'Leary S."/>
            <person name="Ortiz-Castellanos L."/>
            <person name="Poulter R."/>
            <person name="Rodriguez-Romero J."/>
            <person name="Ruiz-Herrera J."/>
            <person name="Shen Y.-Q."/>
            <person name="Zeng Q."/>
            <person name="Galagan J."/>
            <person name="Birren B.W."/>
            <person name="Cuomo C.A."/>
            <person name="Wickes B.L."/>
        </authorList>
    </citation>
    <scope>NUCLEOTIDE SEQUENCE [LARGE SCALE GENOMIC DNA]</scope>
    <source>
        <strain evidence="8">RA 99-880 / ATCC MYA-4621 / FGSC 9543 / NRRL 43880</strain>
    </source>
</reference>
<dbReference type="PROSITE" id="PS51882">
    <property type="entry name" value="G_ALPHA"/>
    <property type="match status" value="1"/>
</dbReference>
<evidence type="ECO:0000256" key="4">
    <source>
        <dbReference type="ARBA" id="ARBA00023224"/>
    </source>
</evidence>
<dbReference type="InterPro" id="IPR027417">
    <property type="entry name" value="P-loop_NTPase"/>
</dbReference>
<dbReference type="Pfam" id="PF00503">
    <property type="entry name" value="G-alpha"/>
    <property type="match status" value="1"/>
</dbReference>
<dbReference type="GO" id="GO:0000750">
    <property type="term" value="P:pheromone-dependent signal transduction involved in conjugation with cellular fusion"/>
    <property type="evidence" value="ECO:0007669"/>
    <property type="project" value="TreeGrafter"/>
</dbReference>
<dbReference type="FunFam" id="3.40.50.300:FF:000692">
    <property type="entry name" value="Guanine nucleotide-binding protein subunit alpha"/>
    <property type="match status" value="1"/>
</dbReference>
<keyword evidence="4" id="KW-0807">Transducer</keyword>
<keyword evidence="6" id="KW-0812">Transmembrane</keyword>
<evidence type="ECO:0000313" key="8">
    <source>
        <dbReference type="Proteomes" id="UP000009138"/>
    </source>
</evidence>
<dbReference type="EMBL" id="CH476734">
    <property type="protein sequence ID" value="EIE80580.1"/>
    <property type="molecule type" value="Genomic_DNA"/>
</dbReference>
<evidence type="ECO:0000256" key="1">
    <source>
        <dbReference type="ARBA" id="ARBA00022723"/>
    </source>
</evidence>
<name>I1BWK0_RHIO9</name>
<dbReference type="eggNOG" id="KOG0082">
    <property type="taxonomic scope" value="Eukaryota"/>
</dbReference>
<dbReference type="InterPro" id="IPR001019">
    <property type="entry name" value="Gprotein_alpha_su"/>
</dbReference>
<evidence type="ECO:0000256" key="5">
    <source>
        <dbReference type="PIRSR" id="PIRSR601019-1"/>
    </source>
</evidence>
<dbReference type="GO" id="GO:0005737">
    <property type="term" value="C:cytoplasm"/>
    <property type="evidence" value="ECO:0007669"/>
    <property type="project" value="TreeGrafter"/>
</dbReference>
<feature type="transmembrane region" description="Helical" evidence="6">
    <location>
        <begin position="12"/>
        <end position="29"/>
    </location>
</feature>
<dbReference type="GO" id="GO:0007186">
    <property type="term" value="P:G protein-coupled receptor signaling pathway"/>
    <property type="evidence" value="ECO:0007669"/>
    <property type="project" value="InterPro"/>
</dbReference>
<dbReference type="SUPFAM" id="SSF52540">
    <property type="entry name" value="P-loop containing nucleoside triphosphate hydrolases"/>
    <property type="match status" value="1"/>
</dbReference>
<gene>
    <name evidence="7" type="ORF">RO3G_05285</name>
</gene>
<keyword evidence="6" id="KW-0472">Membrane</keyword>
<evidence type="ECO:0000256" key="2">
    <source>
        <dbReference type="ARBA" id="ARBA00022741"/>
    </source>
</evidence>
<dbReference type="GO" id="GO:0005525">
    <property type="term" value="F:GTP binding"/>
    <property type="evidence" value="ECO:0007669"/>
    <property type="project" value="UniProtKB-KW"/>
</dbReference>
<keyword evidence="3 5" id="KW-0342">GTP-binding</keyword>
<feature type="binding site" evidence="5">
    <location>
        <begin position="78"/>
        <end position="81"/>
    </location>
    <ligand>
        <name>GTP</name>
        <dbReference type="ChEBI" id="CHEBI:37565"/>
    </ligand>
</feature>
<dbReference type="AlphaFoldDB" id="I1BWK0"/>
<dbReference type="PRINTS" id="PR01241">
    <property type="entry name" value="GPROTEINAFNG"/>
</dbReference>
<dbReference type="GO" id="GO:0031683">
    <property type="term" value="F:G-protein beta/gamma-subunit complex binding"/>
    <property type="evidence" value="ECO:0007669"/>
    <property type="project" value="InterPro"/>
</dbReference>
<dbReference type="GO" id="GO:0001664">
    <property type="term" value="F:G protein-coupled receptor binding"/>
    <property type="evidence" value="ECO:0007669"/>
    <property type="project" value="InterPro"/>
</dbReference>